<dbReference type="PANTHER" id="PTHR33067:SF9">
    <property type="entry name" value="RNA-DIRECTED DNA POLYMERASE"/>
    <property type="match status" value="1"/>
</dbReference>
<sequence length="153" mass="17134">EELLQTFKKVETNIPLLDAIKQILKYAKFLKKLCIHKRNKLKEDVDMGRNGFALIKSEQVSVLIQPAMPKKCIDPGTYIVPCTTGECTFVDAMLDLDNLKFGDLEPTSVIIQVENKSIAHPLDMEGKTTSKGSTLILGRPFLMTISTKIDMHV</sequence>
<feature type="non-terminal residue" evidence="1">
    <location>
        <position position="1"/>
    </location>
</feature>
<reference evidence="1" key="1">
    <citation type="submission" date="2018-05" db="EMBL/GenBank/DDBJ databases">
        <title>Draft genome of Mucuna pruriens seed.</title>
        <authorList>
            <person name="Nnadi N.E."/>
            <person name="Vos R."/>
            <person name="Hasami M.H."/>
            <person name="Devisetty U.K."/>
            <person name="Aguiy J.C."/>
        </authorList>
    </citation>
    <scope>NUCLEOTIDE SEQUENCE [LARGE SCALE GENOMIC DNA]</scope>
    <source>
        <strain evidence="1">JCA_2017</strain>
    </source>
</reference>
<organism evidence="1 2">
    <name type="scientific">Mucuna pruriens</name>
    <name type="common">Velvet bean</name>
    <name type="synonym">Dolichos pruriens</name>
    <dbReference type="NCBI Taxonomy" id="157652"/>
    <lineage>
        <taxon>Eukaryota</taxon>
        <taxon>Viridiplantae</taxon>
        <taxon>Streptophyta</taxon>
        <taxon>Embryophyta</taxon>
        <taxon>Tracheophyta</taxon>
        <taxon>Spermatophyta</taxon>
        <taxon>Magnoliopsida</taxon>
        <taxon>eudicotyledons</taxon>
        <taxon>Gunneridae</taxon>
        <taxon>Pentapetalae</taxon>
        <taxon>rosids</taxon>
        <taxon>fabids</taxon>
        <taxon>Fabales</taxon>
        <taxon>Fabaceae</taxon>
        <taxon>Papilionoideae</taxon>
        <taxon>50 kb inversion clade</taxon>
        <taxon>NPAAA clade</taxon>
        <taxon>indigoferoid/millettioid clade</taxon>
        <taxon>Phaseoleae</taxon>
        <taxon>Mucuna</taxon>
    </lineage>
</organism>
<dbReference type="Proteomes" id="UP000257109">
    <property type="component" value="Unassembled WGS sequence"/>
</dbReference>
<protein>
    <submittedName>
        <fullName evidence="1">Uncharacterized protein</fullName>
    </submittedName>
</protein>
<dbReference type="EMBL" id="QJKJ01015504">
    <property type="protein sequence ID" value="RDX62421.1"/>
    <property type="molecule type" value="Genomic_DNA"/>
</dbReference>
<dbReference type="OrthoDB" id="1433126at2759"/>
<gene>
    <name evidence="1" type="ORF">CR513_59251</name>
</gene>
<name>A0A371E8R6_MUCPR</name>
<evidence type="ECO:0000313" key="1">
    <source>
        <dbReference type="EMBL" id="RDX62421.1"/>
    </source>
</evidence>
<dbReference type="PANTHER" id="PTHR33067">
    <property type="entry name" value="RNA-DIRECTED DNA POLYMERASE-RELATED"/>
    <property type="match status" value="1"/>
</dbReference>
<accession>A0A371E8R6</accession>
<dbReference type="AlphaFoldDB" id="A0A371E8R6"/>
<keyword evidence="2" id="KW-1185">Reference proteome</keyword>
<feature type="non-terminal residue" evidence="1">
    <location>
        <position position="153"/>
    </location>
</feature>
<proteinExistence type="predicted"/>
<comment type="caution">
    <text evidence="1">The sequence shown here is derived from an EMBL/GenBank/DDBJ whole genome shotgun (WGS) entry which is preliminary data.</text>
</comment>
<evidence type="ECO:0000313" key="2">
    <source>
        <dbReference type="Proteomes" id="UP000257109"/>
    </source>
</evidence>